<dbReference type="Proteomes" id="UP001496674">
    <property type="component" value="Chromosome"/>
</dbReference>
<gene>
    <name evidence="1" type="ORF">BSYN_03730</name>
</gene>
<dbReference type="RefSeq" id="WP_353332774.1">
    <property type="nucleotide sequence ID" value="NZ_AP028055.1"/>
</dbReference>
<reference evidence="1 2" key="1">
    <citation type="submission" date="2023-04" db="EMBL/GenBank/DDBJ databases">
        <title>Draft genome sequence of acteroides sedimenti strain YN3PY1.</title>
        <authorList>
            <person name="Yoshida N."/>
        </authorList>
    </citation>
    <scope>NUCLEOTIDE SEQUENCE [LARGE SCALE GENOMIC DNA]</scope>
    <source>
        <strain evidence="1 2">YN3PY1</strain>
    </source>
</reference>
<proteinExistence type="predicted"/>
<evidence type="ECO:0008006" key="3">
    <source>
        <dbReference type="Google" id="ProtNLM"/>
    </source>
</evidence>
<dbReference type="EMBL" id="AP028055">
    <property type="protein sequence ID" value="BEG98108.1"/>
    <property type="molecule type" value="Genomic_DNA"/>
</dbReference>
<protein>
    <recommendedName>
        <fullName evidence="3">HK97 gp10 family phage protein</fullName>
    </recommendedName>
</protein>
<organism evidence="1 2">
    <name type="scientific">Bacteroides sedimenti</name>
    <dbReference type="NCBI Taxonomy" id="2136147"/>
    <lineage>
        <taxon>Bacteria</taxon>
        <taxon>Pseudomonadati</taxon>
        <taxon>Bacteroidota</taxon>
        <taxon>Bacteroidia</taxon>
        <taxon>Bacteroidales</taxon>
        <taxon>Bacteroidaceae</taxon>
        <taxon>Bacteroides</taxon>
    </lineage>
</organism>
<evidence type="ECO:0000313" key="2">
    <source>
        <dbReference type="Proteomes" id="UP001496674"/>
    </source>
</evidence>
<keyword evidence="2" id="KW-1185">Reference proteome</keyword>
<evidence type="ECO:0000313" key="1">
    <source>
        <dbReference type="EMBL" id="BEG98108.1"/>
    </source>
</evidence>
<name>A0ABM8IF60_9BACE</name>
<sequence length="167" mass="18708">MANEVSIGTEILNLNQVYDVVSKLNNIEKDKAIKYALRRAGGKLVAGGRRRLRGRMKDSAGVSGNLLKSFKVRVKRRKLGALAGFSQDYDAYKVGKDGYGSHASLVDRGSKKERFWKKATKKGIPKSTGWMPALSFWTDTFEQDGKRAVTSLMANLERAVERIIQRR</sequence>
<accession>A0ABM8IF60</accession>